<dbReference type="NCBIfam" id="TIGR04416">
    <property type="entry name" value="group_II_RT_mat"/>
    <property type="match status" value="1"/>
</dbReference>
<evidence type="ECO:0000256" key="5">
    <source>
        <dbReference type="ARBA" id="ARBA00022842"/>
    </source>
</evidence>
<evidence type="ECO:0000313" key="11">
    <source>
        <dbReference type="EMBL" id="RJT23906.1"/>
    </source>
</evidence>
<sequence>MTSESTTDKPFRIEKRRVYEAYKAVKANRGAAGVDRQTLEMFEKDLARNLYKIWNRMSSGTYFPPPVRAVSIPKKTGGERVLGVPTVSDRIAQMVIKQMIEPDLDSLFLPDSYGYRPGKSALDAVGVTRQRCWKYDWVLEFDIKGLFDNLPHDLLLKAVRKDVKCKWALLYIERWLTAPMEKKGEVMERTRGTPQGGVISPILSNLFLHYAFDLWMTRTHPELPWCRYADDGLVHCRSEQQAEALKAELSSRLAACGLQMHPTKTKIVYCKDQRRREAYPNVTFDFLGYQFRPRRVANTQRDEFFCGYTPAVSPTALKSMRATIKSLNIPRQTPGTLTEIAKQLNPLLRGWIAYYGWYSRSALSTLADYVNQKLRAWIRRKFKRFQSHKTRASLFLRKLAKENPGLFVHWKAFGTNTFT</sequence>
<comment type="caution">
    <text evidence="11">The sequence shown here is derived from an EMBL/GenBank/DDBJ whole genome shotgun (WGS) entry which is preliminary data.</text>
</comment>
<dbReference type="PRINTS" id="PR00866">
    <property type="entry name" value="RNADNAPOLMS"/>
</dbReference>
<keyword evidence="12" id="KW-1185">Reference proteome</keyword>
<dbReference type="PANTHER" id="PTHR34047:SF3">
    <property type="entry name" value="BLR2052 PROTEIN"/>
    <property type="match status" value="1"/>
</dbReference>
<dbReference type="InterPro" id="IPR051083">
    <property type="entry name" value="GrpII_Intron_Splice-Mob/Def"/>
</dbReference>
<organism evidence="11 12">
    <name type="scientific">Mesorhizobium waimense</name>
    <dbReference type="NCBI Taxonomy" id="1300307"/>
    <lineage>
        <taxon>Bacteria</taxon>
        <taxon>Pseudomonadati</taxon>
        <taxon>Pseudomonadota</taxon>
        <taxon>Alphaproteobacteria</taxon>
        <taxon>Hyphomicrobiales</taxon>
        <taxon>Phyllobacteriaceae</taxon>
        <taxon>Mesorhizobium</taxon>
    </lineage>
</organism>
<evidence type="ECO:0000256" key="3">
    <source>
        <dbReference type="ARBA" id="ARBA00022695"/>
    </source>
</evidence>
<evidence type="ECO:0000313" key="12">
    <source>
        <dbReference type="Proteomes" id="UP000272706"/>
    </source>
</evidence>
<dbReference type="AlphaFoldDB" id="A0A3A5K4U4"/>
<dbReference type="GO" id="GO:0003723">
    <property type="term" value="F:RNA binding"/>
    <property type="evidence" value="ECO:0007669"/>
    <property type="project" value="InterPro"/>
</dbReference>
<accession>A0A3A5K4U4</accession>
<keyword evidence="2 11" id="KW-0808">Transferase</keyword>
<comment type="similarity">
    <text evidence="8">Belongs to the bacterial reverse transcriptase family.</text>
</comment>
<dbReference type="CDD" id="cd01651">
    <property type="entry name" value="RT_G2_intron"/>
    <property type="match status" value="1"/>
</dbReference>
<keyword evidence="7" id="KW-0051">Antiviral defense</keyword>
<gene>
    <name evidence="11" type="primary">ltrA</name>
    <name evidence="11" type="ORF">D3227_38160</name>
</gene>
<keyword evidence="5" id="KW-0460">Magnesium</keyword>
<dbReference type="Pfam" id="PF00078">
    <property type="entry name" value="RVT_1"/>
    <property type="match status" value="1"/>
</dbReference>
<dbReference type="EC" id="2.7.7.49" evidence="1"/>
<dbReference type="SUPFAM" id="SSF56672">
    <property type="entry name" value="DNA/RNA polymerases"/>
    <property type="match status" value="1"/>
</dbReference>
<dbReference type="InterPro" id="IPR030931">
    <property type="entry name" value="Group_II_RT_mat"/>
</dbReference>
<evidence type="ECO:0000259" key="10">
    <source>
        <dbReference type="PROSITE" id="PS50878"/>
    </source>
</evidence>
<evidence type="ECO:0000256" key="9">
    <source>
        <dbReference type="ARBA" id="ARBA00048173"/>
    </source>
</evidence>
<evidence type="ECO:0000256" key="4">
    <source>
        <dbReference type="ARBA" id="ARBA00022723"/>
    </source>
</evidence>
<keyword evidence="3 11" id="KW-0548">Nucleotidyltransferase</keyword>
<dbReference type="PROSITE" id="PS50878">
    <property type="entry name" value="RT_POL"/>
    <property type="match status" value="1"/>
</dbReference>
<dbReference type="InterPro" id="IPR013597">
    <property type="entry name" value="Mat_intron_G2"/>
</dbReference>
<dbReference type="Proteomes" id="UP000272706">
    <property type="component" value="Unassembled WGS sequence"/>
</dbReference>
<dbReference type="RefSeq" id="WP_120019199.1">
    <property type="nucleotide sequence ID" value="NZ_QZWZ01000081.1"/>
</dbReference>
<evidence type="ECO:0000256" key="2">
    <source>
        <dbReference type="ARBA" id="ARBA00022679"/>
    </source>
</evidence>
<keyword evidence="6 11" id="KW-0695">RNA-directed DNA polymerase</keyword>
<dbReference type="InterPro" id="IPR000123">
    <property type="entry name" value="Reverse_transcriptase_msDNA"/>
</dbReference>
<dbReference type="PANTHER" id="PTHR34047">
    <property type="entry name" value="NUCLEAR INTRON MATURASE 1, MITOCHONDRIAL-RELATED"/>
    <property type="match status" value="1"/>
</dbReference>
<feature type="domain" description="Reverse transcriptase" evidence="10">
    <location>
        <begin position="53"/>
        <end position="291"/>
    </location>
</feature>
<dbReference type="GO" id="GO:0046872">
    <property type="term" value="F:metal ion binding"/>
    <property type="evidence" value="ECO:0007669"/>
    <property type="project" value="UniProtKB-KW"/>
</dbReference>
<evidence type="ECO:0000256" key="1">
    <source>
        <dbReference type="ARBA" id="ARBA00012493"/>
    </source>
</evidence>
<dbReference type="GO" id="GO:0051607">
    <property type="term" value="P:defense response to virus"/>
    <property type="evidence" value="ECO:0007669"/>
    <property type="project" value="UniProtKB-KW"/>
</dbReference>
<evidence type="ECO:0000256" key="8">
    <source>
        <dbReference type="ARBA" id="ARBA00034120"/>
    </source>
</evidence>
<dbReference type="InterPro" id="IPR043502">
    <property type="entry name" value="DNA/RNA_pol_sf"/>
</dbReference>
<dbReference type="Pfam" id="PF08388">
    <property type="entry name" value="GIIM"/>
    <property type="match status" value="1"/>
</dbReference>
<dbReference type="GO" id="GO:0003964">
    <property type="term" value="F:RNA-directed DNA polymerase activity"/>
    <property type="evidence" value="ECO:0007669"/>
    <property type="project" value="UniProtKB-KW"/>
</dbReference>
<dbReference type="OrthoDB" id="9793236at2"/>
<proteinExistence type="inferred from homology"/>
<protein>
    <recommendedName>
        <fullName evidence="1">RNA-directed DNA polymerase</fullName>
        <ecNumber evidence="1">2.7.7.49</ecNumber>
    </recommendedName>
</protein>
<dbReference type="EMBL" id="QZWZ01000081">
    <property type="protein sequence ID" value="RJT23906.1"/>
    <property type="molecule type" value="Genomic_DNA"/>
</dbReference>
<evidence type="ECO:0000256" key="6">
    <source>
        <dbReference type="ARBA" id="ARBA00022918"/>
    </source>
</evidence>
<keyword evidence="4" id="KW-0479">Metal-binding</keyword>
<reference evidence="11 12" key="1">
    <citation type="submission" date="2018-09" db="EMBL/GenBank/DDBJ databases">
        <title>Mesorhizobium carmichaelinearum sp. nov. isolated from Carmichaelinea spp. root nodules in New Zealand.</title>
        <authorList>
            <person name="De Meyer S.E."/>
        </authorList>
    </citation>
    <scope>NUCLEOTIDE SEQUENCE [LARGE SCALE GENOMIC DNA]</scope>
    <source>
        <strain evidence="11 12">ICMP19557</strain>
    </source>
</reference>
<name>A0A3A5K4U4_9HYPH</name>
<comment type="catalytic activity">
    <reaction evidence="9">
        <text>DNA(n) + a 2'-deoxyribonucleoside 5'-triphosphate = DNA(n+1) + diphosphate</text>
        <dbReference type="Rhea" id="RHEA:22508"/>
        <dbReference type="Rhea" id="RHEA-COMP:17339"/>
        <dbReference type="Rhea" id="RHEA-COMP:17340"/>
        <dbReference type="ChEBI" id="CHEBI:33019"/>
        <dbReference type="ChEBI" id="CHEBI:61560"/>
        <dbReference type="ChEBI" id="CHEBI:173112"/>
        <dbReference type="EC" id="2.7.7.49"/>
    </reaction>
</comment>
<dbReference type="InterPro" id="IPR000477">
    <property type="entry name" value="RT_dom"/>
</dbReference>
<evidence type="ECO:0000256" key="7">
    <source>
        <dbReference type="ARBA" id="ARBA00023118"/>
    </source>
</evidence>